<keyword evidence="5" id="KW-0862">Zinc</keyword>
<dbReference type="InterPro" id="IPR036264">
    <property type="entry name" value="Bact_exopeptidase_dim_dom"/>
</dbReference>
<keyword evidence="6" id="KW-0482">Metalloprotease</keyword>
<dbReference type="EC" id="3.4.11.4" evidence="8"/>
<dbReference type="GO" id="GO:0006508">
    <property type="term" value="P:proteolysis"/>
    <property type="evidence" value="ECO:0007669"/>
    <property type="project" value="UniProtKB-KW"/>
</dbReference>
<evidence type="ECO:0000256" key="4">
    <source>
        <dbReference type="ARBA" id="ARBA00022801"/>
    </source>
</evidence>
<dbReference type="PANTHER" id="PTHR42994">
    <property type="entry name" value="PEPTIDASE T"/>
    <property type="match status" value="1"/>
</dbReference>
<dbReference type="SUPFAM" id="SSF55031">
    <property type="entry name" value="Bacterial exopeptidase dimerisation domain"/>
    <property type="match status" value="1"/>
</dbReference>
<dbReference type="Gene3D" id="3.30.70.360">
    <property type="match status" value="1"/>
</dbReference>
<dbReference type="InterPro" id="IPR002933">
    <property type="entry name" value="Peptidase_M20"/>
</dbReference>
<evidence type="ECO:0000256" key="5">
    <source>
        <dbReference type="ARBA" id="ARBA00022833"/>
    </source>
</evidence>
<gene>
    <name evidence="8" type="primary">pepT_4</name>
    <name evidence="8" type="ORF">SDC9_10016</name>
</gene>
<comment type="caution">
    <text evidence="8">The sequence shown here is derived from an EMBL/GenBank/DDBJ whole genome shotgun (WGS) entry which is preliminary data.</text>
</comment>
<reference evidence="8" key="1">
    <citation type="submission" date="2019-08" db="EMBL/GenBank/DDBJ databases">
        <authorList>
            <person name="Kucharzyk K."/>
            <person name="Murdoch R.W."/>
            <person name="Higgins S."/>
            <person name="Loffler F."/>
        </authorList>
    </citation>
    <scope>NUCLEOTIDE SEQUENCE</scope>
</reference>
<comment type="cofactor">
    <cofactor evidence="1">
        <name>Zn(2+)</name>
        <dbReference type="ChEBI" id="CHEBI:29105"/>
    </cofactor>
</comment>
<dbReference type="PANTHER" id="PTHR42994:SF2">
    <property type="entry name" value="PEPTIDASE"/>
    <property type="match status" value="1"/>
</dbReference>
<sequence length="396" mass="43133">MENGDDRMNRWINEKRLIASFCDLVAIDSLSYRERDMADELLRRLKRLGFEVWEDDAGPKIGGSAGNIIAKLKGIVDKEALLFTAHMDTVQPGTAKTPLLSGKRIHTDGTTVLGGDDAAGIACILEMAASLREHKLDHGDIYVIFTVAEEMGLQGAKNLNPAVMEKVKANYGFVLDDAGKAGGVVAAAPAHVKRHITIRGKSAHAGVEPEKGIDAVRIMAEAVYHMQLGRLDEETTANLGMIKGGEAGNTVCGQLEILGEVRSRNPEKLTKQLKAMQRGFEEAARNWGGAVEFEDELLYGAIDLRRHPDLQKLLEKAAEKIGLPMDYHSSGGGSDANILNSLGFPCVTLSSAFYAMHTVQEYVDIEEMIRLTEFMLSITQSVEAVEKAGVRNLTTE</sequence>
<evidence type="ECO:0000256" key="6">
    <source>
        <dbReference type="ARBA" id="ARBA00023049"/>
    </source>
</evidence>
<dbReference type="NCBIfam" id="TIGR01883">
    <property type="entry name" value="PepT-like"/>
    <property type="match status" value="1"/>
</dbReference>
<feature type="domain" description="Peptidase M20 dimerisation" evidence="7">
    <location>
        <begin position="194"/>
        <end position="286"/>
    </location>
</feature>
<evidence type="ECO:0000313" key="8">
    <source>
        <dbReference type="EMBL" id="MPL64364.1"/>
    </source>
</evidence>
<dbReference type="Pfam" id="PF07687">
    <property type="entry name" value="M20_dimer"/>
    <property type="match status" value="1"/>
</dbReference>
<keyword evidence="3" id="KW-0479">Metal-binding</keyword>
<dbReference type="InterPro" id="IPR011650">
    <property type="entry name" value="Peptidase_M20_dimer"/>
</dbReference>
<dbReference type="InterPro" id="IPR008007">
    <property type="entry name" value="Peptidase_M42"/>
</dbReference>
<dbReference type="AlphaFoldDB" id="A0A644TBX9"/>
<dbReference type="InterPro" id="IPR001261">
    <property type="entry name" value="ArgE/DapE_CS"/>
</dbReference>
<dbReference type="Gene3D" id="3.40.630.10">
    <property type="entry name" value="Zn peptidases"/>
    <property type="match status" value="1"/>
</dbReference>
<name>A0A644TBX9_9ZZZZ</name>
<evidence type="ECO:0000256" key="3">
    <source>
        <dbReference type="ARBA" id="ARBA00022723"/>
    </source>
</evidence>
<keyword evidence="2" id="KW-0645">Protease</keyword>
<dbReference type="GO" id="GO:0008237">
    <property type="term" value="F:metallopeptidase activity"/>
    <property type="evidence" value="ECO:0007669"/>
    <property type="project" value="UniProtKB-KW"/>
</dbReference>
<evidence type="ECO:0000256" key="1">
    <source>
        <dbReference type="ARBA" id="ARBA00001947"/>
    </source>
</evidence>
<accession>A0A644TBX9</accession>
<dbReference type="InterPro" id="IPR010162">
    <property type="entry name" value="PepT-like"/>
</dbReference>
<evidence type="ECO:0000259" key="7">
    <source>
        <dbReference type="Pfam" id="PF07687"/>
    </source>
</evidence>
<evidence type="ECO:0000256" key="2">
    <source>
        <dbReference type="ARBA" id="ARBA00022670"/>
    </source>
</evidence>
<keyword evidence="4 8" id="KW-0378">Hydrolase</keyword>
<dbReference type="Pfam" id="PF01546">
    <property type="entry name" value="Peptidase_M20"/>
    <property type="match status" value="1"/>
</dbReference>
<dbReference type="GO" id="GO:0045148">
    <property type="term" value="F:tripeptide aminopeptidase activity"/>
    <property type="evidence" value="ECO:0007669"/>
    <property type="project" value="UniProtKB-EC"/>
</dbReference>
<dbReference type="PIRSF" id="PIRSF001123">
    <property type="entry name" value="PepA_GA"/>
    <property type="match status" value="1"/>
</dbReference>
<dbReference type="EMBL" id="VSSQ01000024">
    <property type="protein sequence ID" value="MPL64364.1"/>
    <property type="molecule type" value="Genomic_DNA"/>
</dbReference>
<dbReference type="SUPFAM" id="SSF53187">
    <property type="entry name" value="Zn-dependent exopeptidases"/>
    <property type="match status" value="1"/>
</dbReference>
<proteinExistence type="predicted"/>
<dbReference type="GO" id="GO:0046872">
    <property type="term" value="F:metal ion binding"/>
    <property type="evidence" value="ECO:0007669"/>
    <property type="project" value="UniProtKB-KW"/>
</dbReference>
<dbReference type="PROSITE" id="PS00758">
    <property type="entry name" value="ARGE_DAPE_CPG2_1"/>
    <property type="match status" value="1"/>
</dbReference>
<protein>
    <submittedName>
        <fullName evidence="8">Peptidase T</fullName>
        <ecNumber evidence="8">3.4.11.4</ecNumber>
    </submittedName>
</protein>
<keyword evidence="8" id="KW-0031">Aminopeptidase</keyword>
<organism evidence="8">
    <name type="scientific">bioreactor metagenome</name>
    <dbReference type="NCBI Taxonomy" id="1076179"/>
    <lineage>
        <taxon>unclassified sequences</taxon>
        <taxon>metagenomes</taxon>
        <taxon>ecological metagenomes</taxon>
    </lineage>
</organism>